<reference evidence="2" key="1">
    <citation type="journal article" date="2014" name="Int. J. Syst. Evol. Microbiol.">
        <title>Complete genome sequence of Corynebacterium casei LMG S-19264T (=DSM 44701T), isolated from a smear-ripened cheese.</title>
        <authorList>
            <consortium name="US DOE Joint Genome Institute (JGI-PGF)"/>
            <person name="Walter F."/>
            <person name="Albersmeier A."/>
            <person name="Kalinowski J."/>
            <person name="Ruckert C."/>
        </authorList>
    </citation>
    <scope>NUCLEOTIDE SEQUENCE</scope>
    <source>
        <strain evidence="2">CGMCC 1.16548</strain>
    </source>
</reference>
<feature type="transmembrane region" description="Helical" evidence="1">
    <location>
        <begin position="189"/>
        <end position="213"/>
    </location>
</feature>
<feature type="transmembrane region" description="Helical" evidence="1">
    <location>
        <begin position="165"/>
        <end position="183"/>
    </location>
</feature>
<comment type="caution">
    <text evidence="2">The sequence shown here is derived from an EMBL/GenBank/DDBJ whole genome shotgun (WGS) entry which is preliminary data.</text>
</comment>
<accession>A0A8J3DZL5</accession>
<dbReference type="EMBL" id="BNAI01000001">
    <property type="protein sequence ID" value="GHF04543.1"/>
    <property type="molecule type" value="Genomic_DNA"/>
</dbReference>
<reference evidence="2" key="2">
    <citation type="submission" date="2020-09" db="EMBL/GenBank/DDBJ databases">
        <authorList>
            <person name="Sun Q."/>
            <person name="Zhou Y."/>
        </authorList>
    </citation>
    <scope>NUCLEOTIDE SEQUENCE</scope>
    <source>
        <strain evidence="2">CGMCC 1.16548</strain>
    </source>
</reference>
<evidence type="ECO:0000313" key="3">
    <source>
        <dbReference type="Proteomes" id="UP000617531"/>
    </source>
</evidence>
<protein>
    <submittedName>
        <fullName evidence="2">Uncharacterized protein</fullName>
    </submittedName>
</protein>
<gene>
    <name evidence="2" type="ORF">GCM10011600_01230</name>
</gene>
<proteinExistence type="predicted"/>
<keyword evidence="1" id="KW-1133">Transmembrane helix</keyword>
<evidence type="ECO:0000313" key="2">
    <source>
        <dbReference type="EMBL" id="GHF04543.1"/>
    </source>
</evidence>
<keyword evidence="1" id="KW-0472">Membrane</keyword>
<feature type="transmembrane region" description="Helical" evidence="1">
    <location>
        <begin position="13"/>
        <end position="33"/>
    </location>
</feature>
<name>A0A8J3DZL5_9MICO</name>
<keyword evidence="3" id="KW-1185">Reference proteome</keyword>
<sequence>MADDERMRGALEIATAILLGMVSVATAFGAYQASEWSQEASRFESIGGQLRDESLSTFIASQLAGFDDGERIFQALDLEFDVIMGSATDVDETRAQQDAILRAATPGVLEDWHDFIDGGYQPEDIPVQNPEYAALSLAPTYGANKASTVADDLAETLGARSLQQTVAAVVFALALLLLGVSGANASLKVAFALTLGGAAAFAIGVGLSVLAAIG</sequence>
<keyword evidence="1" id="KW-0812">Transmembrane</keyword>
<dbReference type="Proteomes" id="UP000617531">
    <property type="component" value="Unassembled WGS sequence"/>
</dbReference>
<evidence type="ECO:0000256" key="1">
    <source>
        <dbReference type="SAM" id="Phobius"/>
    </source>
</evidence>
<organism evidence="2 3">
    <name type="scientific">Pseudolysinimonas yzui</name>
    <dbReference type="NCBI Taxonomy" id="2708254"/>
    <lineage>
        <taxon>Bacteria</taxon>
        <taxon>Bacillati</taxon>
        <taxon>Actinomycetota</taxon>
        <taxon>Actinomycetes</taxon>
        <taxon>Micrococcales</taxon>
        <taxon>Microbacteriaceae</taxon>
        <taxon>Pseudolysinimonas</taxon>
    </lineage>
</organism>
<dbReference type="RefSeq" id="WP_191281457.1">
    <property type="nucleotide sequence ID" value="NZ_BNAI01000001.1"/>
</dbReference>
<dbReference type="AlphaFoldDB" id="A0A8J3DZL5"/>